<evidence type="ECO:0000313" key="5">
    <source>
        <dbReference type="Proteomes" id="UP000605361"/>
    </source>
</evidence>
<dbReference type="GO" id="GO:0071949">
    <property type="term" value="F:FAD binding"/>
    <property type="evidence" value="ECO:0007669"/>
    <property type="project" value="InterPro"/>
</dbReference>
<keyword evidence="5" id="KW-1185">Reference proteome</keyword>
<dbReference type="EMBL" id="JADOGI010000023">
    <property type="protein sequence ID" value="MBF8186164.1"/>
    <property type="molecule type" value="Genomic_DNA"/>
</dbReference>
<dbReference type="Gene3D" id="3.30.9.20">
    <property type="match status" value="1"/>
</dbReference>
<dbReference type="InterPro" id="IPR036188">
    <property type="entry name" value="FAD/NAD-bd_sf"/>
</dbReference>
<dbReference type="PANTHER" id="PTHR43476:SF4">
    <property type="entry name" value="BLR0106 PROTEIN"/>
    <property type="match status" value="1"/>
</dbReference>
<reference evidence="4" key="1">
    <citation type="submission" date="2020-11" db="EMBL/GenBank/DDBJ databases">
        <title>Whole-genome analyses of Nonomuraea sp. K274.</title>
        <authorList>
            <person name="Veyisoglu A."/>
        </authorList>
    </citation>
    <scope>NUCLEOTIDE SEQUENCE</scope>
    <source>
        <strain evidence="4">K274</strain>
    </source>
</reference>
<dbReference type="Proteomes" id="UP000605361">
    <property type="component" value="Unassembled WGS sequence"/>
</dbReference>
<dbReference type="Pfam" id="PF01494">
    <property type="entry name" value="FAD_binding_3"/>
    <property type="match status" value="1"/>
</dbReference>
<dbReference type="GO" id="GO:0004497">
    <property type="term" value="F:monooxygenase activity"/>
    <property type="evidence" value="ECO:0007669"/>
    <property type="project" value="UniProtKB-KW"/>
</dbReference>
<evidence type="ECO:0000256" key="2">
    <source>
        <dbReference type="ARBA" id="ARBA00023027"/>
    </source>
</evidence>
<proteinExistence type="predicted"/>
<evidence type="ECO:0000259" key="3">
    <source>
        <dbReference type="Pfam" id="PF01494"/>
    </source>
</evidence>
<dbReference type="Gene3D" id="3.50.50.60">
    <property type="entry name" value="FAD/NAD(P)-binding domain"/>
    <property type="match status" value="1"/>
</dbReference>
<keyword evidence="2" id="KW-0520">NAD</keyword>
<dbReference type="InterPro" id="IPR002938">
    <property type="entry name" value="FAD-bd"/>
</dbReference>
<protein>
    <submittedName>
        <fullName evidence="4">FAD-dependent monooxygenase</fullName>
    </submittedName>
</protein>
<comment type="caution">
    <text evidence="4">The sequence shown here is derived from an EMBL/GenBank/DDBJ whole genome shotgun (WGS) entry which is preliminary data.</text>
</comment>
<evidence type="ECO:0000313" key="4">
    <source>
        <dbReference type="EMBL" id="MBF8186164.1"/>
    </source>
</evidence>
<gene>
    <name evidence="4" type="ORF">ITP53_10465</name>
</gene>
<keyword evidence="4" id="KW-0503">Monooxygenase</keyword>
<dbReference type="SUPFAM" id="SSF51905">
    <property type="entry name" value="FAD/NAD(P)-binding domain"/>
    <property type="match status" value="1"/>
</dbReference>
<organism evidence="4 5">
    <name type="scientific">Nonomuraea cypriaca</name>
    <dbReference type="NCBI Taxonomy" id="1187855"/>
    <lineage>
        <taxon>Bacteria</taxon>
        <taxon>Bacillati</taxon>
        <taxon>Actinomycetota</taxon>
        <taxon>Actinomycetes</taxon>
        <taxon>Streptosporangiales</taxon>
        <taxon>Streptosporangiaceae</taxon>
        <taxon>Nonomuraea</taxon>
    </lineage>
</organism>
<keyword evidence="1" id="KW-0560">Oxidoreductase</keyword>
<sequence length="403" mass="44741">MKVACVGGGPGSLYFSILMKQVDPSHDITVYERNPAGSTYGWGVTFWDELIDALHAADTDSATAIIESSVRWDKWITHVQDRMTATMEGGDEGFGVGRRRLLDILTERARSLGVRVEFEHEIAGEEELTGADLVVAGDGVNSGLRERHADHFGSKVVFGRNPYIWLGTTKVFDAFVFSFVETTHGWIWCYGYGFSEEHSTCVIECSPATWKGLGFDRANEGDSLRLLEKLFAHVLDGHPLIGRDHADGSAHWLNFPTLTNQRWYRGNLVLLGDAAHTTHYSIGAGTVLALGDAAALVEALRGGTGLESALACYERQRKAPIRSSQKAALRSAEWFEHLPRYINLPPRHVVALLGRRHSVLMPHVPPRLYYRLDQAVDQLAGVSRLAYRVYAKVTRRKDAEASH</sequence>
<evidence type="ECO:0000256" key="1">
    <source>
        <dbReference type="ARBA" id="ARBA00023002"/>
    </source>
</evidence>
<dbReference type="PANTHER" id="PTHR43476">
    <property type="entry name" value="3-(3-HYDROXY-PHENYL)PROPIONATE/3-HYDROXYCINNAMIC ACID HYDROXYLASE"/>
    <property type="match status" value="1"/>
</dbReference>
<name>A0A931A9W7_9ACTN</name>
<dbReference type="PRINTS" id="PR00420">
    <property type="entry name" value="RNGMNOXGNASE"/>
</dbReference>
<feature type="domain" description="FAD-binding" evidence="3">
    <location>
        <begin position="64"/>
        <end position="319"/>
    </location>
</feature>
<dbReference type="InterPro" id="IPR050631">
    <property type="entry name" value="PheA/TfdB_FAD_monoxygenase"/>
</dbReference>
<dbReference type="AlphaFoldDB" id="A0A931A9W7"/>
<accession>A0A931A9W7</accession>